<evidence type="ECO:0000313" key="1">
    <source>
        <dbReference type="EMBL" id="GFY39130.1"/>
    </source>
</evidence>
<protein>
    <submittedName>
        <fullName evidence="1">HTH_48 domain-containing protein</fullName>
    </submittedName>
</protein>
<dbReference type="OrthoDB" id="6435066at2759"/>
<accession>A0A8X6WQW9</accession>
<reference evidence="1" key="1">
    <citation type="submission" date="2020-08" db="EMBL/GenBank/DDBJ databases">
        <title>Multicomponent nature underlies the extraordinary mechanical properties of spider dragline silk.</title>
        <authorList>
            <person name="Kono N."/>
            <person name="Nakamura H."/>
            <person name="Mori M."/>
            <person name="Yoshida Y."/>
            <person name="Ohtoshi R."/>
            <person name="Malay A.D."/>
            <person name="Moran D.A.P."/>
            <person name="Tomita M."/>
            <person name="Numata K."/>
            <person name="Arakawa K."/>
        </authorList>
    </citation>
    <scope>NUCLEOTIDE SEQUENCE</scope>
</reference>
<comment type="caution">
    <text evidence="1">The sequence shown here is derived from an EMBL/GenBank/DDBJ whole genome shotgun (WGS) entry which is preliminary data.</text>
</comment>
<gene>
    <name evidence="1" type="primary">B7P43_G06547</name>
    <name evidence="1" type="ORF">TNIN_468451</name>
</gene>
<dbReference type="PANTHER" id="PTHR46060:SF1">
    <property type="entry name" value="MARINER MOS1 TRANSPOSASE-LIKE PROTEIN"/>
    <property type="match status" value="1"/>
</dbReference>
<dbReference type="InterPro" id="IPR052709">
    <property type="entry name" value="Transposase-MT_Hybrid"/>
</dbReference>
<dbReference type="EMBL" id="BMAV01001229">
    <property type="protein sequence ID" value="GFY39130.1"/>
    <property type="molecule type" value="Genomic_DNA"/>
</dbReference>
<name>A0A8X6WQW9_9ARAC</name>
<evidence type="ECO:0000313" key="2">
    <source>
        <dbReference type="Proteomes" id="UP000886998"/>
    </source>
</evidence>
<sequence>MQIRNEKISKNAVEEIKTAERWVKAFNEGRQNVADMHLSGHPRVSETNVPAVATLMDSDGRQTIRELARQTGFSHTTLLHILKKRLNMRKIASRWGLHLMEMQK</sequence>
<dbReference type="Proteomes" id="UP000886998">
    <property type="component" value="Unassembled WGS sequence"/>
</dbReference>
<dbReference type="PANTHER" id="PTHR46060">
    <property type="entry name" value="MARINER MOS1 TRANSPOSASE-LIKE PROTEIN"/>
    <property type="match status" value="1"/>
</dbReference>
<dbReference type="AlphaFoldDB" id="A0A8X6WQW9"/>
<organism evidence="1 2">
    <name type="scientific">Trichonephila inaurata madagascariensis</name>
    <dbReference type="NCBI Taxonomy" id="2747483"/>
    <lineage>
        <taxon>Eukaryota</taxon>
        <taxon>Metazoa</taxon>
        <taxon>Ecdysozoa</taxon>
        <taxon>Arthropoda</taxon>
        <taxon>Chelicerata</taxon>
        <taxon>Arachnida</taxon>
        <taxon>Araneae</taxon>
        <taxon>Araneomorphae</taxon>
        <taxon>Entelegynae</taxon>
        <taxon>Araneoidea</taxon>
        <taxon>Nephilidae</taxon>
        <taxon>Trichonephila</taxon>
        <taxon>Trichonephila inaurata</taxon>
    </lineage>
</organism>
<proteinExistence type="predicted"/>
<keyword evidence="2" id="KW-1185">Reference proteome</keyword>